<protein>
    <submittedName>
        <fullName evidence="2">IS1380 family transposase</fullName>
    </submittedName>
</protein>
<dbReference type="Proteomes" id="UP000316609">
    <property type="component" value="Unassembled WGS sequence"/>
</dbReference>
<evidence type="ECO:0000259" key="1">
    <source>
        <dbReference type="Pfam" id="PF13701"/>
    </source>
</evidence>
<dbReference type="SUPFAM" id="SSF53098">
    <property type="entry name" value="Ribonuclease H-like"/>
    <property type="match status" value="1"/>
</dbReference>
<comment type="caution">
    <text evidence="2">The sequence shown here is derived from an EMBL/GenBank/DDBJ whole genome shotgun (WGS) entry which is preliminary data.</text>
</comment>
<reference evidence="2 3" key="1">
    <citation type="journal article" date="2019" name="Nat. Microbiol.">
        <title>Mediterranean grassland soil C-N compound turnover is dependent on rainfall and depth, and is mediated by genomically divergent microorganisms.</title>
        <authorList>
            <person name="Diamond S."/>
            <person name="Andeer P.F."/>
            <person name="Li Z."/>
            <person name="Crits-Christoph A."/>
            <person name="Burstein D."/>
            <person name="Anantharaman K."/>
            <person name="Lane K.R."/>
            <person name="Thomas B.C."/>
            <person name="Pan C."/>
            <person name="Northen T.R."/>
            <person name="Banfield J.F."/>
        </authorList>
    </citation>
    <scope>NUCLEOTIDE SEQUENCE [LARGE SCALE GENOMIC DNA]</scope>
    <source>
        <strain evidence="2">WS_8</strain>
    </source>
</reference>
<organism evidence="2 3">
    <name type="scientific">Eiseniibacteriota bacterium</name>
    <dbReference type="NCBI Taxonomy" id="2212470"/>
    <lineage>
        <taxon>Bacteria</taxon>
        <taxon>Candidatus Eiseniibacteriota</taxon>
    </lineage>
</organism>
<dbReference type="AlphaFoldDB" id="A0A538TFI6"/>
<proteinExistence type="predicted"/>
<evidence type="ECO:0000313" key="2">
    <source>
        <dbReference type="EMBL" id="TMQ62388.1"/>
    </source>
</evidence>
<dbReference type="NCBIfam" id="NF033539">
    <property type="entry name" value="transpos_IS1380"/>
    <property type="match status" value="1"/>
</dbReference>
<evidence type="ECO:0000313" key="3">
    <source>
        <dbReference type="Proteomes" id="UP000316609"/>
    </source>
</evidence>
<feature type="domain" description="Transposase DDE" evidence="1">
    <location>
        <begin position="9"/>
        <end position="423"/>
    </location>
</feature>
<sequence>MKIPRRFRRVKFHPAAQHTTSFAGLRFVFDLAAKLGVIRDLKTLTVKKRRRGIPIEDFVMGVAANFVVGGDSLSDLQVLRDETVTRELCYGVEVPAATTAGERLRTFALGHLYQLERINRRATRAVLDRIGGSGPMTVDLDSSIFEVYGYLKEGARYGYTGERGLHPLLAFVHAERLLLGARLRAGNRASADGVASFLPQVLKALPDHRTVRLRMDAGFYAQGVERLCVARGLGFSISAKLTSRLQAAIGALPASSWQSYPWEEGAEWAEFRYRPNGWSREYRLLVKRAAWFEKDQRVIGEHFHTAVLTNLSGAGSSLIRYHLARGGMENYIEEFKHGVGAAHLPSQNFHANWAWLLIAALAYNLAQGFKLLLLNRAQHADQLKKLRLHWFNVGARWIRTGRRWILALARGPDTVAAFSRVQSLLAAL</sequence>
<dbReference type="Pfam" id="PF13701">
    <property type="entry name" value="DDE_Tnp_1_4"/>
    <property type="match status" value="1"/>
</dbReference>
<accession>A0A538TFI6</accession>
<gene>
    <name evidence="2" type="ORF">E6K78_11895</name>
</gene>
<dbReference type="InterPro" id="IPR012337">
    <property type="entry name" value="RNaseH-like_sf"/>
</dbReference>
<dbReference type="InterPro" id="IPR047960">
    <property type="entry name" value="Transpos_IS1380"/>
</dbReference>
<dbReference type="InterPro" id="IPR025668">
    <property type="entry name" value="Tnp_DDE_dom"/>
</dbReference>
<dbReference type="EMBL" id="VBOY01000141">
    <property type="protein sequence ID" value="TMQ62388.1"/>
    <property type="molecule type" value="Genomic_DNA"/>
</dbReference>
<name>A0A538TFI6_UNCEI</name>